<dbReference type="GO" id="GO:0016579">
    <property type="term" value="P:protein deubiquitination"/>
    <property type="evidence" value="ECO:0007669"/>
    <property type="project" value="InterPro"/>
</dbReference>
<dbReference type="InterPro" id="IPR001394">
    <property type="entry name" value="Peptidase_C19_UCH"/>
</dbReference>
<sequence>MAELRHRSGKTAPRLVEDIFLYDSANPPYTGRNLLSQVPPVYEENYNGPAEYISGDACQHNYVTKPDQTLVSQSDEPGRAGTSKVSAVCSKCRYHLQVVVNTSNTVGPSANRVAWHIHHLIYQSGRDRNSWELPETMETGQTAETFHYRCSHERCPVTVSLRIMSPIINPELASLLTDADVIQSRAQEAIASQPERLEGVAIPLPITVLDNLRLYLTNALHHPELRKSITQGNKRFMVSFGVRGEPCRELLEFMGFSFQEDGAWKPPQPDPKASVPYQDTTCIFLDDVIHELVCLINQRPASERRGTQPPPLPSSARDDIYFALDASDYPKSKRVQEFEMAPAPFYEDLGAVEDMSASMIIDSYHRQVAEDPDRAPFYLRCLKGISLIRGGEDFEIIDNAVTQAYSEGRYSADDVQEAYRYFGLNYNNPELTEDTIIGTFYAFLSSTNQETETRRQLWIIGQDFRSERIRAASEDRVATVEQARVYLGVDESTPDDFIITMYTAKVNDNLSSKYLADKAVQLIAEARKSNGLTHFIKTGETITGEMDVGDAYRMLQIPDRTADEEAVMAAYTICLDENPSHAEIYNRALLILAKEMNSAMLLSMAGSGESERNLSEWPVGLQNIGNTCYLNSLLQFYFSVKPYRDLVLHVEKHQMDMSNITSIVEKKVGSRKVTGKEIERSLRFLQELGVLFRDMITSPNSSVTPSKELARLTLISPNNEAAIRRRSTINASKTHGLGDINGAPVLGPLGPPQPVAEESTEQTPANQATKTVGVSDAGSDATTVTNNNIMDTPVPTMTSAPIAAEGASEPTDSISPTQPDPPNRPPPVPPRPNPEPDRKEQLIEEVEIGAQQDVTEVINNVLFQSQCAIQPRGVDSDGEQLDQVKDLFYGQTRSYISTSKGTRSKEERWCDIKVAVADGGRDIYDALDGAFDVQKISVENTEAEQYGAITRPPPILQVQVQRVQFDPGKQSSYKSTNHLQLFETIYLDRYMDNPNPAFMQKRRQCWDWKHNLASLEARRAELLGAQEKEKRGYPTSKLFSEAKEQLVELKATYTDEPSDINLEISSDLIEELQELSDSTTQELQLIETEIQTTKTNISQQFADSQKLPYKLYAAFIHRGSVSFGHYWIYIYDFRKNIWRKYNDEYVTEVQNLDEIFNDPNDTTPPTPYFLVYLHQAKIDLLADPVSRDIASAQAETDAPTAMEGVLSPNPLEYAHTDYAADQPAPLAPAVKEESQDILMD</sequence>
<dbReference type="PROSITE" id="PS00972">
    <property type="entry name" value="USP_1"/>
    <property type="match status" value="1"/>
</dbReference>
<dbReference type="GO" id="GO:0043161">
    <property type="term" value="P:proteasome-mediated ubiquitin-dependent protein catabolic process"/>
    <property type="evidence" value="ECO:0007669"/>
    <property type="project" value="InterPro"/>
</dbReference>
<comment type="caution">
    <text evidence="9">The sequence shown here is derived from an EMBL/GenBank/DDBJ whole genome shotgun (WGS) entry which is preliminary data.</text>
</comment>
<evidence type="ECO:0000256" key="1">
    <source>
        <dbReference type="ARBA" id="ARBA00000707"/>
    </source>
</evidence>
<dbReference type="InterPro" id="IPR044635">
    <property type="entry name" value="UBP14-like"/>
</dbReference>
<dbReference type="Pfam" id="PF00443">
    <property type="entry name" value="UCH"/>
    <property type="match status" value="2"/>
</dbReference>
<dbReference type="InterPro" id="IPR025305">
    <property type="entry name" value="UCH_repeat_domain"/>
</dbReference>
<dbReference type="EMBL" id="JAPQKH010000003">
    <property type="protein sequence ID" value="KAJ5109239.1"/>
    <property type="molecule type" value="Genomic_DNA"/>
</dbReference>
<dbReference type="PANTHER" id="PTHR43982:SF6">
    <property type="entry name" value="UBIQUITIN CARBOXYL-TERMINAL HYDROLASE 2-RELATED"/>
    <property type="match status" value="1"/>
</dbReference>
<accession>A0A9W9FZA0</accession>
<evidence type="ECO:0000313" key="9">
    <source>
        <dbReference type="EMBL" id="KAJ5109239.1"/>
    </source>
</evidence>
<evidence type="ECO:0000256" key="6">
    <source>
        <dbReference type="ARBA" id="ARBA00022807"/>
    </source>
</evidence>
<evidence type="ECO:0000256" key="5">
    <source>
        <dbReference type="ARBA" id="ARBA00022801"/>
    </source>
</evidence>
<feature type="domain" description="USP" evidence="8">
    <location>
        <begin position="619"/>
        <end position="1175"/>
    </location>
</feature>
<reference evidence="9" key="2">
    <citation type="journal article" date="2023" name="IMA Fungus">
        <title>Comparative genomic study of the Penicillium genus elucidates a diverse pangenome and 15 lateral gene transfer events.</title>
        <authorList>
            <person name="Petersen C."/>
            <person name="Sorensen T."/>
            <person name="Nielsen M.R."/>
            <person name="Sondergaard T.E."/>
            <person name="Sorensen J.L."/>
            <person name="Fitzpatrick D.A."/>
            <person name="Frisvad J.C."/>
            <person name="Nielsen K.L."/>
        </authorList>
    </citation>
    <scope>NUCLEOTIDE SEQUENCE</scope>
    <source>
        <strain evidence="9">IBT 30069</strain>
    </source>
</reference>
<dbReference type="Proteomes" id="UP001149165">
    <property type="component" value="Unassembled WGS sequence"/>
</dbReference>
<keyword evidence="5" id="KW-0378">Hydrolase</keyword>
<dbReference type="GO" id="GO:0070628">
    <property type="term" value="F:proteasome binding"/>
    <property type="evidence" value="ECO:0007669"/>
    <property type="project" value="TreeGrafter"/>
</dbReference>
<dbReference type="EC" id="3.4.19.12" evidence="2"/>
<dbReference type="InterPro" id="IPR028889">
    <property type="entry name" value="USP"/>
</dbReference>
<organism evidence="9 10">
    <name type="scientific">Penicillium angulare</name>
    <dbReference type="NCBI Taxonomy" id="116970"/>
    <lineage>
        <taxon>Eukaryota</taxon>
        <taxon>Fungi</taxon>
        <taxon>Dikarya</taxon>
        <taxon>Ascomycota</taxon>
        <taxon>Pezizomycotina</taxon>
        <taxon>Eurotiomycetes</taxon>
        <taxon>Eurotiomycetidae</taxon>
        <taxon>Eurotiales</taxon>
        <taxon>Aspergillaceae</taxon>
        <taxon>Penicillium</taxon>
    </lineage>
</organism>
<keyword evidence="3" id="KW-0645">Protease</keyword>
<feature type="compositionally biased region" description="Polar residues" evidence="7">
    <location>
        <begin position="780"/>
        <end position="799"/>
    </location>
</feature>
<dbReference type="FunFam" id="3.90.70.10:FF:000122">
    <property type="entry name" value="Ubiquitin carboxyl-terminal hydrolase 2"/>
    <property type="match status" value="1"/>
</dbReference>
<dbReference type="GO" id="GO:0061136">
    <property type="term" value="P:regulation of proteasomal protein catabolic process"/>
    <property type="evidence" value="ECO:0007669"/>
    <property type="project" value="TreeGrafter"/>
</dbReference>
<reference evidence="9" key="1">
    <citation type="submission" date="2022-11" db="EMBL/GenBank/DDBJ databases">
        <authorList>
            <person name="Petersen C."/>
        </authorList>
    </citation>
    <scope>NUCLEOTIDE SEQUENCE</scope>
    <source>
        <strain evidence="9">IBT 30069</strain>
    </source>
</reference>
<keyword evidence="10" id="KW-1185">Reference proteome</keyword>
<dbReference type="Pfam" id="PF13446">
    <property type="entry name" value="RPT"/>
    <property type="match status" value="4"/>
</dbReference>
<evidence type="ECO:0000256" key="7">
    <source>
        <dbReference type="SAM" id="MobiDB-lite"/>
    </source>
</evidence>
<protein>
    <recommendedName>
        <fullName evidence="2">ubiquitinyl hydrolase 1</fullName>
        <ecNumber evidence="2">3.4.19.12</ecNumber>
    </recommendedName>
</protein>
<dbReference type="Gene3D" id="3.90.70.10">
    <property type="entry name" value="Cysteine proteinases"/>
    <property type="match status" value="2"/>
</dbReference>
<evidence type="ECO:0000259" key="8">
    <source>
        <dbReference type="PROSITE" id="PS50235"/>
    </source>
</evidence>
<evidence type="ECO:0000256" key="3">
    <source>
        <dbReference type="ARBA" id="ARBA00022670"/>
    </source>
</evidence>
<dbReference type="InterPro" id="IPR018200">
    <property type="entry name" value="USP_CS"/>
</dbReference>
<dbReference type="InterPro" id="IPR038765">
    <property type="entry name" value="Papain-like_cys_pep_sf"/>
</dbReference>
<evidence type="ECO:0000256" key="4">
    <source>
        <dbReference type="ARBA" id="ARBA00022786"/>
    </source>
</evidence>
<dbReference type="PANTHER" id="PTHR43982">
    <property type="entry name" value="UBIQUITIN CARBOXYL-TERMINAL HYDROLASE"/>
    <property type="match status" value="1"/>
</dbReference>
<comment type="catalytic activity">
    <reaction evidence="1">
        <text>Thiol-dependent hydrolysis of ester, thioester, amide, peptide and isopeptide bonds formed by the C-terminal Gly of ubiquitin (a 76-residue protein attached to proteins as an intracellular targeting signal).</text>
        <dbReference type="EC" id="3.4.19.12"/>
    </reaction>
</comment>
<feature type="region of interest" description="Disordered" evidence="7">
    <location>
        <begin position="733"/>
        <end position="838"/>
    </location>
</feature>
<dbReference type="SUPFAM" id="SSF54001">
    <property type="entry name" value="Cysteine proteinases"/>
    <property type="match status" value="1"/>
</dbReference>
<feature type="compositionally biased region" description="Pro residues" evidence="7">
    <location>
        <begin position="818"/>
        <end position="833"/>
    </location>
</feature>
<dbReference type="GO" id="GO:0004843">
    <property type="term" value="F:cysteine-type deubiquitinase activity"/>
    <property type="evidence" value="ECO:0007669"/>
    <property type="project" value="UniProtKB-EC"/>
</dbReference>
<evidence type="ECO:0000256" key="2">
    <source>
        <dbReference type="ARBA" id="ARBA00012759"/>
    </source>
</evidence>
<keyword evidence="4" id="KW-0833">Ubl conjugation pathway</keyword>
<name>A0A9W9FZA0_9EURO</name>
<feature type="compositionally biased region" description="Polar residues" evidence="7">
    <location>
        <begin position="761"/>
        <end position="772"/>
    </location>
</feature>
<dbReference type="AlphaFoldDB" id="A0A9W9FZA0"/>
<evidence type="ECO:0000313" key="10">
    <source>
        <dbReference type="Proteomes" id="UP001149165"/>
    </source>
</evidence>
<keyword evidence="6" id="KW-0788">Thiol protease</keyword>
<dbReference type="PROSITE" id="PS50235">
    <property type="entry name" value="USP_3"/>
    <property type="match status" value="1"/>
</dbReference>
<dbReference type="OrthoDB" id="2420415at2759"/>
<dbReference type="CDD" id="cd02666">
    <property type="entry name" value="Peptidase_C19J"/>
    <property type="match status" value="1"/>
</dbReference>
<gene>
    <name evidence="9" type="ORF">N7456_005914</name>
</gene>
<proteinExistence type="predicted"/>